<sequence length="67" mass="7182">MKVKEICSCSILAILGVSIIIAGILGKISYFSSSPDAPFYIGILLLTAASFIGFSMKSPDSREEPWP</sequence>
<reference evidence="2" key="1">
    <citation type="submission" date="2018-05" db="EMBL/GenBank/DDBJ databases">
        <title>Complete Genome Sequences of Extremely Thermoacidophilic, Metal-Mobilizing Type-Strain Members of the Archaeal Family Sulfolobaceae: Acidianus brierleyi DSM-1651T, Acidianus sulfidivorans DSM-18786T, Metallosphaera hakonensis DSM-7519T, and Metallosphaera prunae DSM-10039T.</title>
        <authorList>
            <person name="Counts J.A."/>
            <person name="Kelly R.M."/>
        </authorList>
    </citation>
    <scope>NUCLEOTIDE SEQUENCE [LARGE SCALE GENOMIC DNA]</scope>
    <source>
        <strain evidence="2">HO1-1</strain>
    </source>
</reference>
<feature type="transmembrane region" description="Helical" evidence="1">
    <location>
        <begin position="12"/>
        <end position="31"/>
    </location>
</feature>
<dbReference type="KEGG" id="mhk:DFR87_05320"/>
<protein>
    <submittedName>
        <fullName evidence="2">Uncharacterized protein</fullName>
    </submittedName>
</protein>
<dbReference type="GeneID" id="36834740"/>
<keyword evidence="1" id="KW-0812">Transmembrane</keyword>
<dbReference type="Proteomes" id="UP000247586">
    <property type="component" value="Chromosome"/>
</dbReference>
<dbReference type="STRING" id="1293036.GCA_001315825_01104"/>
<dbReference type="EMBL" id="CP029287">
    <property type="protein sequence ID" value="AWR99217.1"/>
    <property type="molecule type" value="Genomic_DNA"/>
</dbReference>
<evidence type="ECO:0000313" key="2">
    <source>
        <dbReference type="EMBL" id="AWR99217.1"/>
    </source>
</evidence>
<name>A0A2U9ITF7_9CREN</name>
<proteinExistence type="predicted"/>
<gene>
    <name evidence="2" type="ORF">DFR87_05320</name>
</gene>
<organism evidence="2 3">
    <name type="scientific">Metallosphaera hakonensis JCM 8857 = DSM 7519</name>
    <dbReference type="NCBI Taxonomy" id="1293036"/>
    <lineage>
        <taxon>Archaea</taxon>
        <taxon>Thermoproteota</taxon>
        <taxon>Thermoprotei</taxon>
        <taxon>Sulfolobales</taxon>
        <taxon>Sulfolobaceae</taxon>
        <taxon>Metallosphaera</taxon>
    </lineage>
</organism>
<evidence type="ECO:0000313" key="3">
    <source>
        <dbReference type="Proteomes" id="UP000247586"/>
    </source>
</evidence>
<evidence type="ECO:0000256" key="1">
    <source>
        <dbReference type="SAM" id="Phobius"/>
    </source>
</evidence>
<feature type="transmembrane region" description="Helical" evidence="1">
    <location>
        <begin position="37"/>
        <end position="56"/>
    </location>
</feature>
<keyword evidence="1" id="KW-0472">Membrane</keyword>
<keyword evidence="1" id="KW-1133">Transmembrane helix</keyword>
<dbReference type="OrthoDB" id="33805at2157"/>
<dbReference type="AlphaFoldDB" id="A0A2U9ITF7"/>
<keyword evidence="3" id="KW-1185">Reference proteome</keyword>
<accession>A0A2U9ITF7</accession>
<dbReference type="RefSeq" id="WP_054836439.1">
    <property type="nucleotide sequence ID" value="NZ_BBBA01000004.1"/>
</dbReference>